<evidence type="ECO:0000313" key="1">
    <source>
        <dbReference type="EMBL" id="EAQ92831.1"/>
    </source>
</evidence>
<sequence length="36" mass="3698">MVPNSPTDVIFRHHQGAPPPTTCCGTVGIIAGPRAV</sequence>
<dbReference type="VEuPathDB" id="FungiDB:CHGG_01066"/>
<dbReference type="Proteomes" id="UP000001056">
    <property type="component" value="Unassembled WGS sequence"/>
</dbReference>
<proteinExistence type="predicted"/>
<gene>
    <name evidence="1" type="ORF">CHGG_01066</name>
</gene>
<dbReference type="AlphaFoldDB" id="Q2HFD8"/>
<name>Q2HFD8_CHAGB</name>
<protein>
    <submittedName>
        <fullName evidence="1">Uncharacterized protein</fullName>
    </submittedName>
</protein>
<dbReference type="InParanoid" id="Q2HFD8"/>
<dbReference type="GeneID" id="4386461"/>
<organism evidence="1 2">
    <name type="scientific">Chaetomium globosum (strain ATCC 6205 / CBS 148.51 / DSM 1962 / NBRC 6347 / NRRL 1970)</name>
    <name type="common">Soil fungus</name>
    <dbReference type="NCBI Taxonomy" id="306901"/>
    <lineage>
        <taxon>Eukaryota</taxon>
        <taxon>Fungi</taxon>
        <taxon>Dikarya</taxon>
        <taxon>Ascomycota</taxon>
        <taxon>Pezizomycotina</taxon>
        <taxon>Sordariomycetes</taxon>
        <taxon>Sordariomycetidae</taxon>
        <taxon>Sordariales</taxon>
        <taxon>Chaetomiaceae</taxon>
        <taxon>Chaetomium</taxon>
    </lineage>
</organism>
<accession>Q2HFD8</accession>
<keyword evidence="2" id="KW-1185">Reference proteome</keyword>
<dbReference type="RefSeq" id="XP_001220287.1">
    <property type="nucleotide sequence ID" value="XM_001220286.1"/>
</dbReference>
<dbReference type="HOGENOM" id="CLU_3359610_0_0_1"/>
<evidence type="ECO:0000313" key="2">
    <source>
        <dbReference type="Proteomes" id="UP000001056"/>
    </source>
</evidence>
<dbReference type="EMBL" id="CH408029">
    <property type="protein sequence ID" value="EAQ92831.1"/>
    <property type="molecule type" value="Genomic_DNA"/>
</dbReference>
<reference evidence="2" key="1">
    <citation type="journal article" date="2015" name="Genome Announc.">
        <title>Draft genome sequence of the cellulolytic fungus Chaetomium globosum.</title>
        <authorList>
            <person name="Cuomo C.A."/>
            <person name="Untereiner W.A."/>
            <person name="Ma L.-J."/>
            <person name="Grabherr M."/>
            <person name="Birren B.W."/>
        </authorList>
    </citation>
    <scope>NUCLEOTIDE SEQUENCE [LARGE SCALE GENOMIC DNA]</scope>
    <source>
        <strain evidence="2">ATCC 6205 / CBS 148.51 / DSM 1962 / NBRC 6347 / NRRL 1970</strain>
    </source>
</reference>